<dbReference type="InterPro" id="IPR011483">
    <property type="entry name" value="Sde182_NH-like"/>
</dbReference>
<dbReference type="RefSeq" id="WP_091854073.1">
    <property type="nucleotide sequence ID" value="NZ_FNIW01000014.1"/>
</dbReference>
<dbReference type="InterPro" id="IPR013783">
    <property type="entry name" value="Ig-like_fold"/>
</dbReference>
<gene>
    <name evidence="4" type="ORF">SAMN04487900_11469</name>
</gene>
<dbReference type="EMBL" id="FNIW01000014">
    <property type="protein sequence ID" value="SDO29700.1"/>
    <property type="molecule type" value="Genomic_DNA"/>
</dbReference>
<organism evidence="4 5">
    <name type="scientific">Prevotella communis</name>
    <dbReference type="NCBI Taxonomy" id="2913614"/>
    <lineage>
        <taxon>Bacteria</taxon>
        <taxon>Pseudomonadati</taxon>
        <taxon>Bacteroidota</taxon>
        <taxon>Bacteroidia</taxon>
        <taxon>Bacteroidales</taxon>
        <taxon>Prevotellaceae</taxon>
        <taxon>Prevotella</taxon>
    </lineage>
</organism>
<evidence type="ECO:0000256" key="1">
    <source>
        <dbReference type="SAM" id="SignalP"/>
    </source>
</evidence>
<dbReference type="Gene3D" id="3.90.245.10">
    <property type="entry name" value="Ribonucleoside hydrolase-like"/>
    <property type="match status" value="1"/>
</dbReference>
<sequence>MRKNLLIFLLLCLLTMGAQAQLKPRVVILTDIGQPDLEPDDTESLVHLLCYADQLEIEGIITSTGWNCDPYPTKSAAYRDSVVEAYGADVHNLMKRSDQMAFLSLEKENGCQEMGYWPSVEYIRSRSVMGSQRAGIKVIGSDNDSEGSELIIRLADEKDERPIWVCAWGGANTLAQAIWKVKQTRTPEQLKAFLHKLRLYTITDQDMVYAMRMNLAYSSHQWMRREFARDLLFVWDEGTWQLQCSLGQDYWQLIRTQIQGHATLGRQYPDYKYGVEGDTPSFLNIIPNGLHNPEEPMQVGWGGYHIWTMTKDSTTCAWTSWQEPVKSISETYYRQFYPSQLNDFIARIEWAEKGQGNRNPVAVVNGENGTDAIVIMAKAGQTISLDASASFDPDGDELTFKWWQQDGISQAKATVSNATSSTVKVDMPTTFANDEIHIICEVHDQSKYALPAYRRVIIKPTE</sequence>
<protein>
    <recommendedName>
        <fullName evidence="6">DUF1593 domain-containing protein</fullName>
    </recommendedName>
</protein>
<evidence type="ECO:0008006" key="6">
    <source>
        <dbReference type="Google" id="ProtNLM"/>
    </source>
</evidence>
<feature type="chain" id="PRO_5011529737" description="DUF1593 domain-containing protein" evidence="1">
    <location>
        <begin position="21"/>
        <end position="462"/>
    </location>
</feature>
<dbReference type="InterPro" id="IPR048527">
    <property type="entry name" value="Sde182_C"/>
</dbReference>
<evidence type="ECO:0000313" key="5">
    <source>
        <dbReference type="Proteomes" id="UP000199134"/>
    </source>
</evidence>
<evidence type="ECO:0000259" key="3">
    <source>
        <dbReference type="Pfam" id="PF21027"/>
    </source>
</evidence>
<dbReference type="Gene3D" id="2.60.40.10">
    <property type="entry name" value="Immunoglobulins"/>
    <property type="match status" value="1"/>
</dbReference>
<comment type="caution">
    <text evidence="4">The sequence shown here is derived from an EMBL/GenBank/DDBJ whole genome shotgun (WGS) entry which is preliminary data.</text>
</comment>
<accession>A0A1H0IEI6</accession>
<feature type="domain" description="Cellulose-binding Sde182 nucleoside hydrolase-like" evidence="2">
    <location>
        <begin position="25"/>
        <end position="303"/>
    </location>
</feature>
<dbReference type="Pfam" id="PF07632">
    <property type="entry name" value="Sde182_NH-like"/>
    <property type="match status" value="1"/>
</dbReference>
<feature type="domain" description="Cellulose-binding Sde182 C-terminal" evidence="3">
    <location>
        <begin position="382"/>
        <end position="459"/>
    </location>
</feature>
<dbReference type="Proteomes" id="UP000199134">
    <property type="component" value="Unassembled WGS sequence"/>
</dbReference>
<name>A0A1H0IEI6_9BACT</name>
<dbReference type="AlphaFoldDB" id="A0A1H0IEI6"/>
<dbReference type="Pfam" id="PF21027">
    <property type="entry name" value="Sde0182_C"/>
    <property type="match status" value="1"/>
</dbReference>
<evidence type="ECO:0000259" key="2">
    <source>
        <dbReference type="Pfam" id="PF07632"/>
    </source>
</evidence>
<dbReference type="InterPro" id="IPR036452">
    <property type="entry name" value="Ribo_hydro-like"/>
</dbReference>
<reference evidence="5" key="1">
    <citation type="submission" date="2016-10" db="EMBL/GenBank/DDBJ databases">
        <authorList>
            <person name="de Groot N.N."/>
        </authorList>
    </citation>
    <scope>NUCLEOTIDE SEQUENCE [LARGE SCALE GENOMIC DNA]</scope>
    <source>
        <strain evidence="5">BP1-145</strain>
    </source>
</reference>
<dbReference type="GO" id="GO:0016799">
    <property type="term" value="F:hydrolase activity, hydrolyzing N-glycosyl compounds"/>
    <property type="evidence" value="ECO:0007669"/>
    <property type="project" value="InterPro"/>
</dbReference>
<dbReference type="OrthoDB" id="253051at2"/>
<feature type="signal peptide" evidence="1">
    <location>
        <begin position="1"/>
        <end position="20"/>
    </location>
</feature>
<keyword evidence="1" id="KW-0732">Signal</keyword>
<proteinExistence type="predicted"/>
<dbReference type="SUPFAM" id="SSF53590">
    <property type="entry name" value="Nucleoside hydrolase"/>
    <property type="match status" value="1"/>
</dbReference>
<evidence type="ECO:0000313" key="4">
    <source>
        <dbReference type="EMBL" id="SDO29700.1"/>
    </source>
</evidence>